<dbReference type="GO" id="GO:0005634">
    <property type="term" value="C:nucleus"/>
    <property type="evidence" value="ECO:0007669"/>
    <property type="project" value="UniProtKB-SubCell"/>
</dbReference>
<dbReference type="GO" id="GO:0008270">
    <property type="term" value="F:zinc ion binding"/>
    <property type="evidence" value="ECO:0007669"/>
    <property type="project" value="UniProtKB-KW"/>
</dbReference>
<dbReference type="Proteomes" id="UP000759537">
    <property type="component" value="Unassembled WGS sequence"/>
</dbReference>
<evidence type="ECO:0000313" key="14">
    <source>
        <dbReference type="Proteomes" id="UP000759537"/>
    </source>
</evidence>
<dbReference type="SUPFAM" id="SSF57667">
    <property type="entry name" value="beta-beta-alpha zinc fingers"/>
    <property type="match status" value="1"/>
</dbReference>
<evidence type="ECO:0000256" key="4">
    <source>
        <dbReference type="ARBA" id="ARBA00022771"/>
    </source>
</evidence>
<keyword evidence="7" id="KW-0238">DNA-binding</keyword>
<evidence type="ECO:0000256" key="9">
    <source>
        <dbReference type="ARBA" id="ARBA00023242"/>
    </source>
</evidence>
<keyword evidence="2" id="KW-0479">Metal-binding</keyword>
<keyword evidence="4 10" id="KW-0863">Zinc-finger</keyword>
<reference evidence="13" key="1">
    <citation type="submission" date="2019-10" db="EMBL/GenBank/DDBJ databases">
        <authorList>
            <consortium name="DOE Joint Genome Institute"/>
            <person name="Kuo A."/>
            <person name="Miyauchi S."/>
            <person name="Kiss E."/>
            <person name="Drula E."/>
            <person name="Kohler A."/>
            <person name="Sanchez-Garcia M."/>
            <person name="Andreopoulos B."/>
            <person name="Barry K.W."/>
            <person name="Bonito G."/>
            <person name="Buee M."/>
            <person name="Carver A."/>
            <person name="Chen C."/>
            <person name="Cichocki N."/>
            <person name="Clum A."/>
            <person name="Culley D."/>
            <person name="Crous P.W."/>
            <person name="Fauchery L."/>
            <person name="Girlanda M."/>
            <person name="Hayes R."/>
            <person name="Keri Z."/>
            <person name="LaButti K."/>
            <person name="Lipzen A."/>
            <person name="Lombard V."/>
            <person name="Magnuson J."/>
            <person name="Maillard F."/>
            <person name="Morin E."/>
            <person name="Murat C."/>
            <person name="Nolan M."/>
            <person name="Ohm R."/>
            <person name="Pangilinan J."/>
            <person name="Pereira M."/>
            <person name="Perotto S."/>
            <person name="Peter M."/>
            <person name="Riley R."/>
            <person name="Sitrit Y."/>
            <person name="Stielow B."/>
            <person name="Szollosi G."/>
            <person name="Zifcakova L."/>
            <person name="Stursova M."/>
            <person name="Spatafora J.W."/>
            <person name="Tedersoo L."/>
            <person name="Vaario L.-M."/>
            <person name="Yamada A."/>
            <person name="Yan M."/>
            <person name="Wang P."/>
            <person name="Xu J."/>
            <person name="Bruns T."/>
            <person name="Baldrian P."/>
            <person name="Vilgalys R."/>
            <person name="Henrissat B."/>
            <person name="Grigoriev I.V."/>
            <person name="Hibbett D."/>
            <person name="Nagy L.G."/>
            <person name="Martin F.M."/>
        </authorList>
    </citation>
    <scope>NUCLEOTIDE SEQUENCE</scope>
    <source>
        <strain evidence="13">Prilba</strain>
    </source>
</reference>
<dbReference type="EMBL" id="WHVB01000043">
    <property type="protein sequence ID" value="KAF8466099.1"/>
    <property type="molecule type" value="Genomic_DNA"/>
</dbReference>
<feature type="region of interest" description="Disordered" evidence="11">
    <location>
        <begin position="143"/>
        <end position="187"/>
    </location>
</feature>
<evidence type="ECO:0000313" key="13">
    <source>
        <dbReference type="EMBL" id="KAF8466099.1"/>
    </source>
</evidence>
<protein>
    <recommendedName>
        <fullName evidence="12">C2H2-type domain-containing protein</fullName>
    </recommendedName>
</protein>
<keyword evidence="3" id="KW-0677">Repeat</keyword>
<dbReference type="FunFam" id="3.30.160.60:FF:000322">
    <property type="entry name" value="GDNF-inducible zinc finger protein 1"/>
    <property type="match status" value="1"/>
</dbReference>
<dbReference type="Gene3D" id="3.30.160.60">
    <property type="entry name" value="Classic Zinc Finger"/>
    <property type="match status" value="1"/>
</dbReference>
<keyword evidence="5" id="KW-0862">Zinc</keyword>
<dbReference type="InterPro" id="IPR013087">
    <property type="entry name" value="Znf_C2H2_type"/>
</dbReference>
<keyword evidence="9" id="KW-0539">Nucleus</keyword>
<reference evidence="13" key="2">
    <citation type="journal article" date="2020" name="Nat. Commun.">
        <title>Large-scale genome sequencing of mycorrhizal fungi provides insights into the early evolution of symbiotic traits.</title>
        <authorList>
            <person name="Miyauchi S."/>
            <person name="Kiss E."/>
            <person name="Kuo A."/>
            <person name="Drula E."/>
            <person name="Kohler A."/>
            <person name="Sanchez-Garcia M."/>
            <person name="Morin E."/>
            <person name="Andreopoulos B."/>
            <person name="Barry K.W."/>
            <person name="Bonito G."/>
            <person name="Buee M."/>
            <person name="Carver A."/>
            <person name="Chen C."/>
            <person name="Cichocki N."/>
            <person name="Clum A."/>
            <person name="Culley D."/>
            <person name="Crous P.W."/>
            <person name="Fauchery L."/>
            <person name="Girlanda M."/>
            <person name="Hayes R.D."/>
            <person name="Keri Z."/>
            <person name="LaButti K."/>
            <person name="Lipzen A."/>
            <person name="Lombard V."/>
            <person name="Magnuson J."/>
            <person name="Maillard F."/>
            <person name="Murat C."/>
            <person name="Nolan M."/>
            <person name="Ohm R.A."/>
            <person name="Pangilinan J."/>
            <person name="Pereira M.F."/>
            <person name="Perotto S."/>
            <person name="Peter M."/>
            <person name="Pfister S."/>
            <person name="Riley R."/>
            <person name="Sitrit Y."/>
            <person name="Stielow J.B."/>
            <person name="Szollosi G."/>
            <person name="Zifcakova L."/>
            <person name="Stursova M."/>
            <person name="Spatafora J.W."/>
            <person name="Tedersoo L."/>
            <person name="Vaario L.M."/>
            <person name="Yamada A."/>
            <person name="Yan M."/>
            <person name="Wang P."/>
            <person name="Xu J."/>
            <person name="Bruns T."/>
            <person name="Baldrian P."/>
            <person name="Vilgalys R."/>
            <person name="Dunand C."/>
            <person name="Henrissat B."/>
            <person name="Grigoriev I.V."/>
            <person name="Hibbett D."/>
            <person name="Nagy L.G."/>
            <person name="Martin F.M."/>
        </authorList>
    </citation>
    <scope>NUCLEOTIDE SEQUENCE</scope>
    <source>
        <strain evidence="13">Prilba</strain>
    </source>
</reference>
<evidence type="ECO:0000256" key="3">
    <source>
        <dbReference type="ARBA" id="ARBA00022737"/>
    </source>
</evidence>
<evidence type="ECO:0000256" key="5">
    <source>
        <dbReference type="ARBA" id="ARBA00022833"/>
    </source>
</evidence>
<dbReference type="PROSITE" id="PS50157">
    <property type="entry name" value="ZINC_FINGER_C2H2_2"/>
    <property type="match status" value="1"/>
</dbReference>
<evidence type="ECO:0000256" key="7">
    <source>
        <dbReference type="ARBA" id="ARBA00023125"/>
    </source>
</evidence>
<keyword evidence="14" id="KW-1185">Reference proteome</keyword>
<evidence type="ECO:0000256" key="1">
    <source>
        <dbReference type="ARBA" id="ARBA00004123"/>
    </source>
</evidence>
<dbReference type="InterPro" id="IPR036236">
    <property type="entry name" value="Znf_C2H2_sf"/>
</dbReference>
<feature type="region of interest" description="Disordered" evidence="11">
    <location>
        <begin position="44"/>
        <end position="87"/>
    </location>
</feature>
<comment type="subcellular location">
    <subcellularLocation>
        <location evidence="1">Nucleus</location>
    </subcellularLocation>
</comment>
<dbReference type="Pfam" id="PF13894">
    <property type="entry name" value="zf-C2H2_4"/>
    <property type="match status" value="1"/>
</dbReference>
<feature type="compositionally biased region" description="Low complexity" evidence="11">
    <location>
        <begin position="63"/>
        <end position="78"/>
    </location>
</feature>
<name>A0A9P5MQF0_9AGAM</name>
<dbReference type="PROSITE" id="PS00028">
    <property type="entry name" value="ZINC_FINGER_C2H2_1"/>
    <property type="match status" value="1"/>
</dbReference>
<keyword evidence="8" id="KW-0804">Transcription</keyword>
<dbReference type="OrthoDB" id="3252101at2759"/>
<evidence type="ECO:0000256" key="8">
    <source>
        <dbReference type="ARBA" id="ARBA00023163"/>
    </source>
</evidence>
<evidence type="ECO:0000256" key="2">
    <source>
        <dbReference type="ARBA" id="ARBA00022723"/>
    </source>
</evidence>
<evidence type="ECO:0000256" key="11">
    <source>
        <dbReference type="SAM" id="MobiDB-lite"/>
    </source>
</evidence>
<dbReference type="AlphaFoldDB" id="A0A9P5MQF0"/>
<evidence type="ECO:0000259" key="12">
    <source>
        <dbReference type="PROSITE" id="PS50157"/>
    </source>
</evidence>
<proteinExistence type="predicted"/>
<dbReference type="GO" id="GO:0003677">
    <property type="term" value="F:DNA binding"/>
    <property type="evidence" value="ECO:0007669"/>
    <property type="project" value="UniProtKB-KW"/>
</dbReference>
<gene>
    <name evidence="13" type="ORF">DFH94DRAFT_781961</name>
</gene>
<organism evidence="13 14">
    <name type="scientific">Russula ochroleuca</name>
    <dbReference type="NCBI Taxonomy" id="152965"/>
    <lineage>
        <taxon>Eukaryota</taxon>
        <taxon>Fungi</taxon>
        <taxon>Dikarya</taxon>
        <taxon>Basidiomycota</taxon>
        <taxon>Agaricomycotina</taxon>
        <taxon>Agaricomycetes</taxon>
        <taxon>Russulales</taxon>
        <taxon>Russulaceae</taxon>
        <taxon>Russula</taxon>
    </lineage>
</organism>
<keyword evidence="6" id="KW-0805">Transcription regulation</keyword>
<sequence length="286" mass="31257">MDGPPLFDHSFPSIRDNGLPVASLGLRGNSDAMHGPQISVAGSLVGGGAPPFESTRVDVQNRPPMYSSNPSMQPPSNQAIGEMDGPPLSDYPVPSIRDNGLSLDLRGNSDATYGPQISVTGSLVAPPFESTVTDVQNRPQIHSFNPPIPPTLHIIPRTPPPMQRPEESEPQDQPHQPCSAASPERPADMDEALKRPFLCDSCDKRFTQRQGLNRHRRTHSPSWCIFCDATWSRSYQYRDHLEKDHPDVDADTVLGKPTGSIRRAAIMARDSQQQPKLSPLAVAKPV</sequence>
<feature type="domain" description="C2H2-type" evidence="12">
    <location>
        <begin position="197"/>
        <end position="220"/>
    </location>
</feature>
<evidence type="ECO:0000256" key="6">
    <source>
        <dbReference type="ARBA" id="ARBA00023015"/>
    </source>
</evidence>
<accession>A0A9P5MQF0</accession>
<evidence type="ECO:0000256" key="10">
    <source>
        <dbReference type="PROSITE-ProRule" id="PRU00042"/>
    </source>
</evidence>
<dbReference type="SMART" id="SM00355">
    <property type="entry name" value="ZnF_C2H2"/>
    <property type="match status" value="1"/>
</dbReference>
<comment type="caution">
    <text evidence="13">The sequence shown here is derived from an EMBL/GenBank/DDBJ whole genome shotgun (WGS) entry which is preliminary data.</text>
</comment>